<dbReference type="AlphaFoldDB" id="A0AAI9KYA8"/>
<protein>
    <submittedName>
        <fullName evidence="2">Uncharacterized protein</fullName>
    </submittedName>
</protein>
<evidence type="ECO:0000313" key="4">
    <source>
        <dbReference type="Proteomes" id="UP001165145"/>
    </source>
</evidence>
<dbReference type="Proteomes" id="UP001165145">
    <property type="component" value="Unassembled WGS sequence"/>
</dbReference>
<accession>A0AAI9KYA8</accession>
<reference evidence="1" key="1">
    <citation type="submission" date="2022-06" db="EMBL/GenBank/DDBJ databases">
        <title>Draft genome sequences of Pectobacterium carotovorum subsp. carotovorum str. NBRC12380.</title>
        <authorList>
            <person name="Wakabayashi Y."/>
            <person name="Kojima K."/>
        </authorList>
    </citation>
    <scope>NUCLEOTIDE SEQUENCE</scope>
    <source>
        <strain evidence="1">NBRC 12380</strain>
    </source>
</reference>
<evidence type="ECO:0000313" key="1">
    <source>
        <dbReference type="EMBL" id="GKX46042.1"/>
    </source>
</evidence>
<gene>
    <name evidence="2" type="ORF">Pcaca03_07910</name>
    <name evidence="1" type="ORF">SOASR016_07940</name>
</gene>
<sequence>MNAVIFFGGKTPRNEEGIGELYYESAPNSDEGGGSEKVLKRDVTKSETLLKAIAISASGYTSWLARVPEPDL</sequence>
<evidence type="ECO:0000313" key="3">
    <source>
        <dbReference type="Proteomes" id="UP001058167"/>
    </source>
</evidence>
<name>A0AAI9KYA8_PECCC</name>
<organism evidence="2 4">
    <name type="scientific">Pectobacterium carotovorum subsp. carotovorum</name>
    <name type="common">Erwinia carotovora subsp. carotovora</name>
    <dbReference type="NCBI Taxonomy" id="555"/>
    <lineage>
        <taxon>Bacteria</taxon>
        <taxon>Pseudomonadati</taxon>
        <taxon>Pseudomonadota</taxon>
        <taxon>Gammaproteobacteria</taxon>
        <taxon>Enterobacterales</taxon>
        <taxon>Pectobacteriaceae</taxon>
        <taxon>Pectobacterium</taxon>
    </lineage>
</organism>
<proteinExistence type="predicted"/>
<dbReference type="Proteomes" id="UP001058167">
    <property type="component" value="Unassembled WGS sequence"/>
</dbReference>
<comment type="caution">
    <text evidence="2">The sequence shown here is derived from an EMBL/GenBank/DDBJ whole genome shotgun (WGS) entry which is preliminary data.</text>
</comment>
<keyword evidence="3" id="KW-1185">Reference proteome</keyword>
<dbReference type="EMBL" id="BRLF01000001">
    <property type="protein sequence ID" value="GKX46042.1"/>
    <property type="molecule type" value="Genomic_DNA"/>
</dbReference>
<evidence type="ECO:0000313" key="2">
    <source>
        <dbReference type="EMBL" id="GLV68347.1"/>
    </source>
</evidence>
<reference evidence="2" key="2">
    <citation type="submission" date="2023-02" db="EMBL/GenBank/DDBJ databases">
        <title>Pectobacterium carotovorum subsp. carotovorum NBRC 12380.</title>
        <authorList>
            <person name="Ichikawa N."/>
            <person name="Sato H."/>
            <person name="Tonouchi N."/>
        </authorList>
    </citation>
    <scope>NUCLEOTIDE SEQUENCE</scope>
    <source>
        <strain evidence="2">NBRC 12380</strain>
    </source>
</reference>
<dbReference type="EMBL" id="BSRL01000001">
    <property type="protein sequence ID" value="GLV68347.1"/>
    <property type="molecule type" value="Genomic_DNA"/>
</dbReference>